<evidence type="ECO:0000313" key="2">
    <source>
        <dbReference type="EMBL" id="UOO90646.1"/>
    </source>
</evidence>
<dbReference type="EMBL" id="CP091511">
    <property type="protein sequence ID" value="UOO90646.1"/>
    <property type="molecule type" value="Genomic_DNA"/>
</dbReference>
<sequence length="282" mass="32303">MIRSWVMVGLLLWQQMALAEELDAAWRQLAVPAPLASTWQKLQQTAKLPARAEFRARAQAQLRAFTWAAQTPALQQDLATRTQRYPAPKYRMLSAQTLTERRIGNVPFSVRMSHQLQPLPNGQATLWQMQVLSRMGGERFRTEAEAIYHPAMGLVSTWMDSSEHSEISTTLSQQQVDYLADGSLPRHYRESSVTAYRYLWDVPSTERSSTGECSASEPYAATRIHPNIKGRAQSVQCLTRPNDHAVNTIDMVYLLDYQVFVPTWQHYLEGDWQWRMLAFQGT</sequence>
<keyword evidence="3" id="KW-1185">Reference proteome</keyword>
<protein>
    <submittedName>
        <fullName evidence="2">Uncharacterized protein</fullName>
    </submittedName>
</protein>
<dbReference type="Proteomes" id="UP000832011">
    <property type="component" value="Chromosome"/>
</dbReference>
<evidence type="ECO:0000313" key="3">
    <source>
        <dbReference type="Proteomes" id="UP000832011"/>
    </source>
</evidence>
<organism evidence="2 3">
    <name type="scientific">Vitreoscilla massiliensis</name>
    <dbReference type="NCBI Taxonomy" id="1689272"/>
    <lineage>
        <taxon>Bacteria</taxon>
        <taxon>Pseudomonadati</taxon>
        <taxon>Pseudomonadota</taxon>
        <taxon>Betaproteobacteria</taxon>
        <taxon>Neisseriales</taxon>
        <taxon>Neisseriaceae</taxon>
        <taxon>Vitreoscilla</taxon>
    </lineage>
</organism>
<keyword evidence="1" id="KW-0732">Signal</keyword>
<gene>
    <name evidence="2" type="ORF">LVJ82_06650</name>
</gene>
<proteinExistence type="predicted"/>
<reference evidence="2 3" key="1">
    <citation type="journal article" date="2022" name="Res Sq">
        <title>Evolution of multicellular longitudinally dividing oral cavity symbionts (Neisseriaceae).</title>
        <authorList>
            <person name="Nyongesa S."/>
            <person name="Weber P."/>
            <person name="Bernet E."/>
            <person name="Pullido F."/>
            <person name="Nieckarz M."/>
            <person name="Delaby M."/>
            <person name="Nieves C."/>
            <person name="Viehboeck T."/>
            <person name="Krause N."/>
            <person name="Rivera-Millot A."/>
            <person name="Nakamura A."/>
            <person name="Vischer N."/>
            <person name="VanNieuwenhze M."/>
            <person name="Brun Y."/>
            <person name="Cava F."/>
            <person name="Bulgheresi S."/>
            <person name="Veyrier F."/>
        </authorList>
    </citation>
    <scope>NUCLEOTIDE SEQUENCE [LARGE SCALE GENOMIC DNA]</scope>
    <source>
        <strain evidence="2 3">SN4</strain>
    </source>
</reference>
<evidence type="ECO:0000256" key="1">
    <source>
        <dbReference type="SAM" id="SignalP"/>
    </source>
</evidence>
<feature type="chain" id="PRO_5047311741" evidence="1">
    <location>
        <begin position="20"/>
        <end position="282"/>
    </location>
</feature>
<feature type="signal peptide" evidence="1">
    <location>
        <begin position="1"/>
        <end position="19"/>
    </location>
</feature>
<name>A0ABY4E4H6_9NEIS</name>
<dbReference type="RefSeq" id="WP_058304969.1">
    <property type="nucleotide sequence ID" value="NZ_CABKVG010000005.1"/>
</dbReference>
<accession>A0ABY4E4H6</accession>